<proteinExistence type="predicted"/>
<accession>A0A1A9WDQ0</accession>
<organism evidence="5 6">
    <name type="scientific">Glossina brevipalpis</name>
    <dbReference type="NCBI Taxonomy" id="37001"/>
    <lineage>
        <taxon>Eukaryota</taxon>
        <taxon>Metazoa</taxon>
        <taxon>Ecdysozoa</taxon>
        <taxon>Arthropoda</taxon>
        <taxon>Hexapoda</taxon>
        <taxon>Insecta</taxon>
        <taxon>Pterygota</taxon>
        <taxon>Neoptera</taxon>
        <taxon>Endopterygota</taxon>
        <taxon>Diptera</taxon>
        <taxon>Brachycera</taxon>
        <taxon>Muscomorpha</taxon>
        <taxon>Hippoboscoidea</taxon>
        <taxon>Glossinidae</taxon>
        <taxon>Glossina</taxon>
    </lineage>
</organism>
<evidence type="ECO:0000256" key="3">
    <source>
        <dbReference type="SAM" id="MobiDB-lite"/>
    </source>
</evidence>
<dbReference type="InterPro" id="IPR012677">
    <property type="entry name" value="Nucleotide-bd_a/b_plait_sf"/>
</dbReference>
<feature type="domain" description="RRM" evidence="4">
    <location>
        <begin position="4"/>
        <end position="86"/>
    </location>
</feature>
<dbReference type="InterPro" id="IPR000504">
    <property type="entry name" value="RRM_dom"/>
</dbReference>
<dbReference type="CDD" id="cd00590">
    <property type="entry name" value="RRM_SF"/>
    <property type="match status" value="1"/>
</dbReference>
<feature type="region of interest" description="Disordered" evidence="3">
    <location>
        <begin position="179"/>
        <end position="201"/>
    </location>
</feature>
<dbReference type="Proteomes" id="UP000091820">
    <property type="component" value="Unassembled WGS sequence"/>
</dbReference>
<protein>
    <recommendedName>
        <fullName evidence="4">RRM domain-containing protein</fullName>
    </recommendedName>
</protein>
<dbReference type="VEuPathDB" id="VectorBase:GBRI015835"/>
<sequence>MTTSRFFVANLPINTKEEHLEQLFRDYGEIQSIDIKSKENAVDPHERKIIAFVTLYITANEAEYCLKDLNVEKVKGQRIKVSLAKESFLERLKRERAEAKEPDDAKSVPWQPIEQQSDLLKASAVNKRKIFDEHEELDDDEVALELMINKKRAIDSMHNGRIFIPNDGNVQPLHVIDNKSKKKLAQSSDNTDEKKRKESLSKMKLAYEQKKSTIQKALQDENANISKRIVFSNSASDEESNAKAKQYLKTSKTNIFGSDDDEEGERFQLKPFPTGSRGEKLLQMQAKQSLDPRFHTDVKFLDEGNDDDDEDEILREQEHEQNGVYDERKWQMNILEQVVGTKIDSDQLDSQHKIKQNKKMLRYDPSKDEHRKYERKVEEKEHLLQKNKTKELKLEEKLNVEVSKDSFYMVTDSLQQSLKKRGEGFSLLDMFGRNEINGSREDRLKEISNEKILINHNKSDKLFQIKPFNYDSSSTDDDDEEDKVIVLGREDATEKIVDVKKNKAKIITETFFIPRSDIRLKGA</sequence>
<dbReference type="Pfam" id="PF00076">
    <property type="entry name" value="RRM_1"/>
    <property type="match status" value="1"/>
</dbReference>
<dbReference type="PANTHER" id="PTHR48029:SF1">
    <property type="entry name" value="NUCLEOLAR PROTEIN 8"/>
    <property type="match status" value="1"/>
</dbReference>
<dbReference type="STRING" id="37001.A0A1A9WDQ0"/>
<evidence type="ECO:0000313" key="6">
    <source>
        <dbReference type="Proteomes" id="UP000091820"/>
    </source>
</evidence>
<dbReference type="SMART" id="SM00360">
    <property type="entry name" value="RRM"/>
    <property type="match status" value="1"/>
</dbReference>
<evidence type="ECO:0000259" key="4">
    <source>
        <dbReference type="PROSITE" id="PS50102"/>
    </source>
</evidence>
<dbReference type="PROSITE" id="PS50102">
    <property type="entry name" value="RRM"/>
    <property type="match status" value="1"/>
</dbReference>
<reference evidence="6" key="1">
    <citation type="submission" date="2014-03" db="EMBL/GenBank/DDBJ databases">
        <authorList>
            <person name="Aksoy S."/>
            <person name="Warren W."/>
            <person name="Wilson R.K."/>
        </authorList>
    </citation>
    <scope>NUCLEOTIDE SEQUENCE [LARGE SCALE GENOMIC DNA]</scope>
    <source>
        <strain evidence="6">IAEA</strain>
    </source>
</reference>
<dbReference type="Gene3D" id="3.30.70.330">
    <property type="match status" value="1"/>
</dbReference>
<dbReference type="EnsemblMetazoa" id="GBRI015835-RA">
    <property type="protein sequence ID" value="GBRI015835-PA"/>
    <property type="gene ID" value="GBRI015835"/>
</dbReference>
<keyword evidence="1 2" id="KW-0694">RNA-binding</keyword>
<name>A0A1A9WDQ0_9MUSC</name>
<dbReference type="AlphaFoldDB" id="A0A1A9WDQ0"/>
<evidence type="ECO:0000256" key="2">
    <source>
        <dbReference type="PROSITE-ProRule" id="PRU00176"/>
    </source>
</evidence>
<dbReference type="SUPFAM" id="SSF54928">
    <property type="entry name" value="RNA-binding domain, RBD"/>
    <property type="match status" value="1"/>
</dbReference>
<reference evidence="5" key="2">
    <citation type="submission" date="2020-05" db="UniProtKB">
        <authorList>
            <consortium name="EnsemblMetazoa"/>
        </authorList>
    </citation>
    <scope>IDENTIFICATION</scope>
    <source>
        <strain evidence="5">IAEA</strain>
    </source>
</reference>
<evidence type="ECO:0000256" key="1">
    <source>
        <dbReference type="ARBA" id="ARBA00022884"/>
    </source>
</evidence>
<evidence type="ECO:0000313" key="5">
    <source>
        <dbReference type="EnsemblMetazoa" id="GBRI015835-PA"/>
    </source>
</evidence>
<dbReference type="GO" id="GO:0003723">
    <property type="term" value="F:RNA binding"/>
    <property type="evidence" value="ECO:0007669"/>
    <property type="project" value="UniProtKB-UniRule"/>
</dbReference>
<dbReference type="InterPro" id="IPR035979">
    <property type="entry name" value="RBD_domain_sf"/>
</dbReference>
<keyword evidence="6" id="KW-1185">Reference proteome</keyword>
<dbReference type="PANTHER" id="PTHR48029">
    <property type="entry name" value="NUCLEOLAR PROTEIN 8"/>
    <property type="match status" value="1"/>
</dbReference>
<feature type="compositionally biased region" description="Basic and acidic residues" evidence="3">
    <location>
        <begin position="191"/>
        <end position="201"/>
    </location>
</feature>